<dbReference type="HAMAP" id="MF_00100_B">
    <property type="entry name" value="IF_2_B"/>
    <property type="match status" value="1"/>
</dbReference>
<keyword evidence="7 9" id="KW-0648">Protein biosynthesis</keyword>
<dbReference type="InterPro" id="IPR044145">
    <property type="entry name" value="IF2_II"/>
</dbReference>
<dbReference type="InterPro" id="IPR023115">
    <property type="entry name" value="TIF_IF2_dom3"/>
</dbReference>
<dbReference type="Pfam" id="PF22042">
    <property type="entry name" value="EF-G_D2"/>
    <property type="match status" value="1"/>
</dbReference>
<evidence type="ECO:0000256" key="1">
    <source>
        <dbReference type="ARBA" id="ARBA00004496"/>
    </source>
</evidence>
<keyword evidence="8 9" id="KW-0342">GTP-binding</keyword>
<dbReference type="SUPFAM" id="SSF52156">
    <property type="entry name" value="Initiation factor IF2/eIF5b, domain 3"/>
    <property type="match status" value="1"/>
</dbReference>
<dbReference type="RefSeq" id="WP_069186330.1">
    <property type="nucleotide sequence ID" value="NZ_FLYE01000003.1"/>
</dbReference>
<dbReference type="OrthoDB" id="9811804at2"/>
<dbReference type="InterPro" id="IPR013575">
    <property type="entry name" value="IF2_assoc_dom_bac"/>
</dbReference>
<protein>
    <recommendedName>
        <fullName evidence="3 9">Translation initiation factor IF-2</fullName>
    </recommendedName>
</protein>
<dbReference type="AlphaFoldDB" id="A0A1C3REB5"/>
<proteinExistence type="inferred from homology"/>
<dbReference type="FunFam" id="2.40.30.10:FF:000007">
    <property type="entry name" value="Translation initiation factor IF-2"/>
    <property type="match status" value="1"/>
</dbReference>
<dbReference type="InterPro" id="IPR036925">
    <property type="entry name" value="TIF_IF2_dom3_sf"/>
</dbReference>
<dbReference type="InterPro" id="IPR005225">
    <property type="entry name" value="Small_GTP-bd"/>
</dbReference>
<dbReference type="InterPro" id="IPR009000">
    <property type="entry name" value="Transl_B-barrel_sf"/>
</dbReference>
<dbReference type="Proteomes" id="UP000231658">
    <property type="component" value="Unassembled WGS sequence"/>
</dbReference>
<evidence type="ECO:0000256" key="3">
    <source>
        <dbReference type="ARBA" id="ARBA00020675"/>
    </source>
</evidence>
<dbReference type="CDD" id="cd03702">
    <property type="entry name" value="IF2_mtIF2_II"/>
    <property type="match status" value="1"/>
</dbReference>
<dbReference type="NCBIfam" id="TIGR00487">
    <property type="entry name" value="IF-2"/>
    <property type="match status" value="1"/>
</dbReference>
<evidence type="ECO:0000256" key="12">
    <source>
        <dbReference type="SAM" id="MobiDB-lite"/>
    </source>
</evidence>
<dbReference type="InterPro" id="IPR027417">
    <property type="entry name" value="P-loop_NTPase"/>
</dbReference>
<dbReference type="GO" id="GO:0003924">
    <property type="term" value="F:GTPase activity"/>
    <property type="evidence" value="ECO:0007669"/>
    <property type="project" value="UniProtKB-UniRule"/>
</dbReference>
<feature type="compositionally biased region" description="Basic and acidic residues" evidence="12">
    <location>
        <begin position="1"/>
        <end position="10"/>
    </location>
</feature>
<feature type="domain" description="Tr-type G" evidence="13">
    <location>
        <begin position="351"/>
        <end position="521"/>
    </location>
</feature>
<comment type="function">
    <text evidence="9 10">One of the essential components for the initiation of protein synthesis. Protects formylmethionyl-tRNA from spontaneous hydrolysis and promotes its binding to the 30S ribosomal subunits. Also involved in the hydrolysis of GTP during the formation of the 70S ribosomal complex.</text>
</comment>
<evidence type="ECO:0000313" key="15">
    <source>
        <dbReference type="Proteomes" id="UP000231658"/>
    </source>
</evidence>
<dbReference type="GO" id="GO:0005829">
    <property type="term" value="C:cytosol"/>
    <property type="evidence" value="ECO:0007669"/>
    <property type="project" value="TreeGrafter"/>
</dbReference>
<dbReference type="GO" id="GO:0005525">
    <property type="term" value="F:GTP binding"/>
    <property type="evidence" value="ECO:0007669"/>
    <property type="project" value="UniProtKB-KW"/>
</dbReference>
<organism evidence="14 15">
    <name type="scientific">Candidatus Terasakiella magnetica</name>
    <dbReference type="NCBI Taxonomy" id="1867952"/>
    <lineage>
        <taxon>Bacteria</taxon>
        <taxon>Pseudomonadati</taxon>
        <taxon>Pseudomonadota</taxon>
        <taxon>Alphaproteobacteria</taxon>
        <taxon>Rhodospirillales</taxon>
        <taxon>Terasakiellaceae</taxon>
        <taxon>Terasakiella</taxon>
    </lineage>
</organism>
<evidence type="ECO:0000256" key="11">
    <source>
        <dbReference type="RuleBase" id="RU000645"/>
    </source>
</evidence>
<keyword evidence="6 9" id="KW-0547">Nucleotide-binding</keyword>
<dbReference type="FunFam" id="3.40.50.300:FF:000019">
    <property type="entry name" value="Translation initiation factor IF-2"/>
    <property type="match status" value="1"/>
</dbReference>
<dbReference type="SUPFAM" id="SSF52540">
    <property type="entry name" value="P-loop containing nucleoside triphosphate hydrolases"/>
    <property type="match status" value="1"/>
</dbReference>
<accession>A0A1C3REB5</accession>
<feature type="region of interest" description="Disordered" evidence="12">
    <location>
        <begin position="56"/>
        <end position="273"/>
    </location>
</feature>
<sequence>MTDKKGDDSNKLSLNRPGKLELKKTVEAGQVKQSFSHGRSKSVAVEVRKKRTFVQGTSGRMSEVSAQEKAAKEQAEAAFKKPEAPVAAPSDVDQNLTNGEIAKRAQVLQNAKKAEEEAAKEALKDAEARAKREKADADRRAEEKADADRKAKAEAKAKAKADAEEKKRVEADARRQAEEASLAAQRAEKGAAAPTKKPEAKPAPKPKKKEVKKQDNNKRGNDRRRGKGKLSVDSFGNEQRQRSLASVKRARQKQKRQDSGAQQEQAKQKREVTLPDHITVQELANRMAERAAAVVKTLMTMGTMVTINQTIDADTAQVVVEEFGHTVKRVSDADVEVDLTGPKDDAADMVSRAPIVTVMGHVDHGKTSLLDALRETDVVDKEAGGITQHIGAYQVTMASGAKISFVDTPGHEAFTAMRARGAELTDIVILVVAADDGVMPQTIEAIRHAKAAEVPIIVAINKIDKPGADPMRVRTELLQHEIQVESMGGDVMDVEVSAKKRLNLENLEETILLQAEVLELKANPNRAAEGVVVEARQERGRGNIATVMVQRGTLNIGDIFVVGSEWGRVRALVDDHGHHVKSSGPATPVEVLGLQGTPSAGDQMVVVETEAKAREVSEYRTNKSKAAKAAASGRGTLEELFSQIAAGEVKELPVLIKGDVQGSIEALSGTFDKLGRDDVKVKVLHGAVGAINESDITLARASNALIIGFNVRANPQAREMAKRDGVDIRYYSIIYDAADDVKRMMSGLLDPVYQEKFIGYAEIRETFNISKIGTIAGCMVTEGVVKRGAKVRLLRDNVVVHEGSLGQLKRFKDDVKDVKSGFECGMSFENYNDIKVGDMIECFEMEQIEQEL</sequence>
<dbReference type="InterPro" id="IPR000795">
    <property type="entry name" value="T_Tr_GTP-bd_dom"/>
</dbReference>
<dbReference type="PROSITE" id="PS51722">
    <property type="entry name" value="G_TR_2"/>
    <property type="match status" value="1"/>
</dbReference>
<dbReference type="InterPro" id="IPR006847">
    <property type="entry name" value="IF2_N"/>
</dbReference>
<dbReference type="STRING" id="1867952.MTBPR1_110048"/>
<dbReference type="SUPFAM" id="SSF50447">
    <property type="entry name" value="Translation proteins"/>
    <property type="match status" value="2"/>
</dbReference>
<name>A0A1C3REB5_9PROT</name>
<evidence type="ECO:0000256" key="5">
    <source>
        <dbReference type="ARBA" id="ARBA00022540"/>
    </source>
</evidence>
<feature type="binding site" evidence="9">
    <location>
        <begin position="407"/>
        <end position="411"/>
    </location>
    <ligand>
        <name>GTP</name>
        <dbReference type="ChEBI" id="CHEBI:37565"/>
    </ligand>
</feature>
<dbReference type="Gene3D" id="3.40.50.10050">
    <property type="entry name" value="Translation initiation factor IF- 2, domain 3"/>
    <property type="match status" value="1"/>
</dbReference>
<dbReference type="InterPro" id="IPR004161">
    <property type="entry name" value="EFTu-like_2"/>
</dbReference>
<feature type="compositionally biased region" description="Polar residues" evidence="12">
    <location>
        <begin position="234"/>
        <end position="244"/>
    </location>
</feature>
<dbReference type="Pfam" id="PF11987">
    <property type="entry name" value="IF-2"/>
    <property type="match status" value="1"/>
</dbReference>
<dbReference type="CDD" id="cd01887">
    <property type="entry name" value="IF2_eIF5B"/>
    <property type="match status" value="1"/>
</dbReference>
<keyword evidence="15" id="KW-1185">Reference proteome</keyword>
<dbReference type="PROSITE" id="PS01176">
    <property type="entry name" value="IF2"/>
    <property type="match status" value="1"/>
</dbReference>
<comment type="subcellular location">
    <subcellularLocation>
        <location evidence="1 9 11">Cytoplasm</location>
    </subcellularLocation>
</comment>
<dbReference type="PANTHER" id="PTHR43381">
    <property type="entry name" value="TRANSLATION INITIATION FACTOR IF-2-RELATED"/>
    <property type="match status" value="1"/>
</dbReference>
<evidence type="ECO:0000256" key="9">
    <source>
        <dbReference type="HAMAP-Rule" id="MF_00100"/>
    </source>
</evidence>
<feature type="binding site" evidence="9">
    <location>
        <begin position="360"/>
        <end position="367"/>
    </location>
    <ligand>
        <name>GTP</name>
        <dbReference type="ChEBI" id="CHEBI:37565"/>
    </ligand>
</feature>
<feature type="compositionally biased region" description="Basic and acidic residues" evidence="12">
    <location>
        <begin position="112"/>
        <end position="178"/>
    </location>
</feature>
<dbReference type="InterPro" id="IPR000178">
    <property type="entry name" value="TF_IF2_bacterial-like"/>
</dbReference>
<feature type="region of interest" description="Disordered" evidence="12">
    <location>
        <begin position="1"/>
        <end position="21"/>
    </location>
</feature>
<dbReference type="FunFam" id="3.40.50.10050:FF:000001">
    <property type="entry name" value="Translation initiation factor IF-2"/>
    <property type="match status" value="1"/>
</dbReference>
<keyword evidence="5 9" id="KW-0396">Initiation factor</keyword>
<evidence type="ECO:0000256" key="2">
    <source>
        <dbReference type="ARBA" id="ARBA00007733"/>
    </source>
</evidence>
<evidence type="ECO:0000256" key="8">
    <source>
        <dbReference type="ARBA" id="ARBA00023134"/>
    </source>
</evidence>
<dbReference type="InterPro" id="IPR053905">
    <property type="entry name" value="EF-G-like_DII"/>
</dbReference>
<evidence type="ECO:0000256" key="10">
    <source>
        <dbReference type="RuleBase" id="RU000644"/>
    </source>
</evidence>
<comment type="caution">
    <text evidence="9">Lacks conserved residue(s) required for the propagation of feature annotation.</text>
</comment>
<dbReference type="EMBL" id="FLYE01000003">
    <property type="protein sequence ID" value="SCA55609.1"/>
    <property type="molecule type" value="Genomic_DNA"/>
</dbReference>
<evidence type="ECO:0000256" key="6">
    <source>
        <dbReference type="ARBA" id="ARBA00022741"/>
    </source>
</evidence>
<evidence type="ECO:0000256" key="4">
    <source>
        <dbReference type="ARBA" id="ARBA00022490"/>
    </source>
</evidence>
<dbReference type="Pfam" id="PF08364">
    <property type="entry name" value="IF2_assoc"/>
    <property type="match status" value="1"/>
</dbReference>
<evidence type="ECO:0000256" key="7">
    <source>
        <dbReference type="ARBA" id="ARBA00022917"/>
    </source>
</evidence>
<dbReference type="FunFam" id="2.40.30.10:FF:000008">
    <property type="entry name" value="Translation initiation factor IF-2"/>
    <property type="match status" value="1"/>
</dbReference>
<dbReference type="Pfam" id="PF04760">
    <property type="entry name" value="IF2_N"/>
    <property type="match status" value="1"/>
</dbReference>
<feature type="binding site" evidence="9">
    <location>
        <begin position="461"/>
        <end position="464"/>
    </location>
    <ligand>
        <name>GTP</name>
        <dbReference type="ChEBI" id="CHEBI:37565"/>
    </ligand>
</feature>
<keyword evidence="4 9" id="KW-0963">Cytoplasm</keyword>
<dbReference type="Pfam" id="PF03144">
    <property type="entry name" value="GTP_EFTU_D2"/>
    <property type="match status" value="1"/>
</dbReference>
<comment type="similarity">
    <text evidence="2 9 10">Belongs to the TRAFAC class translation factor GTPase superfamily. Classic translation factor GTPase family. IF-2 subfamily.</text>
</comment>
<dbReference type="Pfam" id="PF00009">
    <property type="entry name" value="GTP_EFTU"/>
    <property type="match status" value="1"/>
</dbReference>
<evidence type="ECO:0000259" key="13">
    <source>
        <dbReference type="PROSITE" id="PS51722"/>
    </source>
</evidence>
<dbReference type="GO" id="GO:0003743">
    <property type="term" value="F:translation initiation factor activity"/>
    <property type="evidence" value="ECO:0007669"/>
    <property type="project" value="UniProtKB-UniRule"/>
</dbReference>
<dbReference type="Gene3D" id="2.40.30.10">
    <property type="entry name" value="Translation factors"/>
    <property type="match status" value="2"/>
</dbReference>
<dbReference type="InterPro" id="IPR015760">
    <property type="entry name" value="TIF_IF2"/>
</dbReference>
<reference evidence="14 15" key="1">
    <citation type="submission" date="2016-07" db="EMBL/GenBank/DDBJ databases">
        <authorList>
            <person name="Lefevre C.T."/>
        </authorList>
    </citation>
    <scope>NUCLEOTIDE SEQUENCE [LARGE SCALE GENOMIC DNA]</scope>
    <source>
        <strain evidence="14">PR1</strain>
    </source>
</reference>
<dbReference type="Gene3D" id="3.40.50.300">
    <property type="entry name" value="P-loop containing nucleotide triphosphate hydrolases"/>
    <property type="match status" value="1"/>
</dbReference>
<gene>
    <name evidence="9 14" type="primary">infB</name>
    <name evidence="14" type="ORF">MTBPR1_110048</name>
</gene>
<dbReference type="CDD" id="cd03692">
    <property type="entry name" value="mtIF2_IVc"/>
    <property type="match status" value="1"/>
</dbReference>
<dbReference type="PANTHER" id="PTHR43381:SF5">
    <property type="entry name" value="TR-TYPE G DOMAIN-CONTAINING PROTEIN"/>
    <property type="match status" value="1"/>
</dbReference>
<feature type="compositionally biased region" description="Basic and acidic residues" evidence="12">
    <location>
        <begin position="69"/>
        <end position="83"/>
    </location>
</feature>
<dbReference type="NCBIfam" id="TIGR00231">
    <property type="entry name" value="small_GTP"/>
    <property type="match status" value="1"/>
</dbReference>
<evidence type="ECO:0000313" key="14">
    <source>
        <dbReference type="EMBL" id="SCA55609.1"/>
    </source>
</evidence>